<keyword evidence="4" id="KW-1185">Reference proteome</keyword>
<feature type="region of interest" description="Disordered" evidence="1">
    <location>
        <begin position="100"/>
        <end position="121"/>
    </location>
</feature>
<feature type="domain" description="VOC" evidence="2">
    <location>
        <begin position="4"/>
        <end position="143"/>
    </location>
</feature>
<evidence type="ECO:0000313" key="3">
    <source>
        <dbReference type="EMBL" id="PSR97300.1"/>
    </source>
</evidence>
<reference evidence="3 4" key="1">
    <citation type="journal article" date="2018" name="Mycol. Prog.">
        <title>Coniella lustricola, a new species from submerged detritus.</title>
        <authorList>
            <person name="Raudabaugh D.B."/>
            <person name="Iturriaga T."/>
            <person name="Carver A."/>
            <person name="Mondo S."/>
            <person name="Pangilinan J."/>
            <person name="Lipzen A."/>
            <person name="He G."/>
            <person name="Amirebrahimi M."/>
            <person name="Grigoriev I.V."/>
            <person name="Miller A.N."/>
        </authorList>
    </citation>
    <scope>NUCLEOTIDE SEQUENCE [LARGE SCALE GENOMIC DNA]</scope>
    <source>
        <strain evidence="3 4">B22-T-1</strain>
    </source>
</reference>
<dbReference type="InterPro" id="IPR029068">
    <property type="entry name" value="Glyas_Bleomycin-R_OHBP_Dase"/>
</dbReference>
<dbReference type="Proteomes" id="UP000241462">
    <property type="component" value="Unassembled WGS sequence"/>
</dbReference>
<evidence type="ECO:0000313" key="4">
    <source>
        <dbReference type="Proteomes" id="UP000241462"/>
    </source>
</evidence>
<dbReference type="InParanoid" id="A0A2T3AGM1"/>
<evidence type="ECO:0000256" key="1">
    <source>
        <dbReference type="SAM" id="MobiDB-lite"/>
    </source>
</evidence>
<dbReference type="EMBL" id="KZ678392">
    <property type="protein sequence ID" value="PSR97300.1"/>
    <property type="molecule type" value="Genomic_DNA"/>
</dbReference>
<organism evidence="3 4">
    <name type="scientific">Coniella lustricola</name>
    <dbReference type="NCBI Taxonomy" id="2025994"/>
    <lineage>
        <taxon>Eukaryota</taxon>
        <taxon>Fungi</taxon>
        <taxon>Dikarya</taxon>
        <taxon>Ascomycota</taxon>
        <taxon>Pezizomycotina</taxon>
        <taxon>Sordariomycetes</taxon>
        <taxon>Sordariomycetidae</taxon>
        <taxon>Diaporthales</taxon>
        <taxon>Schizoparmaceae</taxon>
        <taxon>Coniella</taxon>
    </lineage>
</organism>
<dbReference type="OrthoDB" id="3340372at2759"/>
<dbReference type="AlphaFoldDB" id="A0A2T3AGM1"/>
<name>A0A2T3AGM1_9PEZI</name>
<dbReference type="Gene3D" id="3.10.180.10">
    <property type="entry name" value="2,3-Dihydroxybiphenyl 1,2-Dioxygenase, domain 1"/>
    <property type="match status" value="1"/>
</dbReference>
<sequence length="143" mass="15834">MLTGIHHVNLVVPPNTFPAAHAFYATTLGMTPRAVPVAQKDTLAWFDIGPADSPHPRQQVHIAFGKPEDFSFPSSRHPCFRVASPEDLLALRQRVWDHFQRGGEGAPQAADQPGKEDSGAKGVEYPQRFFARDFAGNRLEFTL</sequence>
<protein>
    <submittedName>
        <fullName evidence="3">Putative glyoxalase family protein</fullName>
    </submittedName>
</protein>
<gene>
    <name evidence="3" type="ORF">BD289DRAFT_426079</name>
</gene>
<dbReference type="InterPro" id="IPR037523">
    <property type="entry name" value="VOC_core"/>
</dbReference>
<dbReference type="PANTHER" id="PTHR39175">
    <property type="entry name" value="FAMILY PROTEIN, PUTATIVE (AFU_ORTHOLOGUE AFUA_3G15060)-RELATED"/>
    <property type="match status" value="1"/>
</dbReference>
<dbReference type="SUPFAM" id="SSF54593">
    <property type="entry name" value="Glyoxalase/Bleomycin resistance protein/Dihydroxybiphenyl dioxygenase"/>
    <property type="match status" value="1"/>
</dbReference>
<proteinExistence type="predicted"/>
<evidence type="ECO:0000259" key="2">
    <source>
        <dbReference type="PROSITE" id="PS51819"/>
    </source>
</evidence>
<dbReference type="PANTHER" id="PTHR39175:SF1">
    <property type="entry name" value="FAMILY PROTEIN, PUTATIVE (AFU_ORTHOLOGUE AFUA_3G15060)-RELATED"/>
    <property type="match status" value="1"/>
</dbReference>
<dbReference type="PROSITE" id="PS51819">
    <property type="entry name" value="VOC"/>
    <property type="match status" value="1"/>
</dbReference>
<accession>A0A2T3AGM1</accession>